<feature type="domain" description="Secretion system C-terminal sorting" evidence="1">
    <location>
        <begin position="462"/>
        <end position="540"/>
    </location>
</feature>
<dbReference type="PANTHER" id="PTHR47199:SF2">
    <property type="entry name" value="PHOTOSYSTEM II STABILITY_ASSEMBLY FACTOR HCF136, CHLOROPLASTIC"/>
    <property type="match status" value="1"/>
</dbReference>
<protein>
    <submittedName>
        <fullName evidence="2">T9SS type A sorting domain-containing protein</fullName>
    </submittedName>
</protein>
<accession>A0A5R8WX66</accession>
<dbReference type="AlphaFoldDB" id="A0A5R8WX66"/>
<gene>
    <name evidence="2" type="ORF">FDY95_01965</name>
</gene>
<dbReference type="Gene3D" id="2.120.10.10">
    <property type="match status" value="1"/>
</dbReference>
<dbReference type="SUPFAM" id="SSF110296">
    <property type="entry name" value="Oligoxyloglucan reducing end-specific cellobiohydrolase"/>
    <property type="match status" value="1"/>
</dbReference>
<dbReference type="Proteomes" id="UP000305517">
    <property type="component" value="Unassembled WGS sequence"/>
</dbReference>
<dbReference type="CDD" id="cd15482">
    <property type="entry name" value="Sialidase_non-viral"/>
    <property type="match status" value="2"/>
</dbReference>
<evidence type="ECO:0000313" key="3">
    <source>
        <dbReference type="Proteomes" id="UP000305517"/>
    </source>
</evidence>
<keyword evidence="3" id="KW-1185">Reference proteome</keyword>
<dbReference type="PANTHER" id="PTHR47199">
    <property type="entry name" value="PHOTOSYSTEM II STABILITY/ASSEMBLY FACTOR HCF136, CHLOROPLASTIC"/>
    <property type="match status" value="1"/>
</dbReference>
<reference evidence="2 3" key="1">
    <citation type="submission" date="2019-05" db="EMBL/GenBank/DDBJ databases">
        <title>Hymenobacter edaphi sp. nov., isolated from abandoned arsenic-contaminated farmland soil.</title>
        <authorList>
            <person name="Nie L."/>
        </authorList>
    </citation>
    <scope>NUCLEOTIDE SEQUENCE [LARGE SCALE GENOMIC DNA]</scope>
    <source>
        <strain evidence="2 3">1-3-3-8</strain>
    </source>
</reference>
<evidence type="ECO:0000259" key="1">
    <source>
        <dbReference type="Pfam" id="PF18962"/>
    </source>
</evidence>
<organism evidence="2 3">
    <name type="scientific">Hymenobacter jeollabukensis</name>
    <dbReference type="NCBI Taxonomy" id="2025313"/>
    <lineage>
        <taxon>Bacteria</taxon>
        <taxon>Pseudomonadati</taxon>
        <taxon>Bacteroidota</taxon>
        <taxon>Cytophagia</taxon>
        <taxon>Cytophagales</taxon>
        <taxon>Hymenobacteraceae</taxon>
        <taxon>Hymenobacter</taxon>
    </lineage>
</organism>
<dbReference type="EMBL" id="VAJM01000001">
    <property type="protein sequence ID" value="TLM96784.1"/>
    <property type="molecule type" value="Genomic_DNA"/>
</dbReference>
<dbReference type="OrthoDB" id="610388at2"/>
<dbReference type="NCBIfam" id="TIGR04183">
    <property type="entry name" value="Por_Secre_tail"/>
    <property type="match status" value="1"/>
</dbReference>
<name>A0A5R8WX66_9BACT</name>
<dbReference type="InterPro" id="IPR026444">
    <property type="entry name" value="Secre_tail"/>
</dbReference>
<dbReference type="Pfam" id="PF18962">
    <property type="entry name" value="Por_Secre_tail"/>
    <property type="match status" value="1"/>
</dbReference>
<comment type="caution">
    <text evidence="2">The sequence shown here is derived from an EMBL/GenBank/DDBJ whole genome shotgun (WGS) entry which is preliminary data.</text>
</comment>
<dbReference type="Gene3D" id="2.130.10.10">
    <property type="entry name" value="YVTN repeat-like/Quinoprotein amine dehydrogenase"/>
    <property type="match status" value="1"/>
</dbReference>
<dbReference type="InterPro" id="IPR015943">
    <property type="entry name" value="WD40/YVTN_repeat-like_dom_sf"/>
</dbReference>
<evidence type="ECO:0000313" key="2">
    <source>
        <dbReference type="EMBL" id="TLM96784.1"/>
    </source>
</evidence>
<proteinExistence type="predicted"/>
<sequence>MGRACNQISRRPVYLPAEGGFLRRTKPGLSRAFAVFRAKSLPCSASHPGSTHPGFLPLNTFTMKKTLLTLACAMLFGTAAYAQQPWSVVSVGTAVPTNYITEDIVTVSPAVVWALYREIPAQGATTAPPTRTYARTIDGGQTWTGGTLGIPGDLNVTNITAVDGQTAWIAAFTGSTNKASQGIYKTTDGGATWTKQGTASFSTADSFPNGVHFFDANNGVCFGDSPTPHTTSSRLEVYTTSNGGTTWTPRTGPQVTNLQEYGLAGSYFALGNTIWHGGVSDDGSGPASGIGARLYKSTDRGVTWTAADTDLPYAVNYIAFTSPTNGLLSSGYELLSTNNGGTTNLTLLYSGNFRSAGMDAVPNLANTYISVGVPQGGTSSNNGSSISYDGGNNWTNMLTGTASINQYEIDMLSNTVGYTGAVAQGTVGAPTVNVAGITKLNTVLQLPNASKNSEALRGVLQVFPNPSNDGLFLYNVNLPGATKRDLTVTDALGRVVKQIKLNATGATVQNQSLDLSQCKAGVYTLRLVTEQGTTVEKLVIK</sequence>